<name>A0ACC2GVE3_DALPE</name>
<reference evidence="1" key="1">
    <citation type="submission" date="2021-05" db="EMBL/GenBank/DDBJ databases">
        <authorList>
            <person name="Pan Q."/>
            <person name="Jouanno E."/>
            <person name="Zahm M."/>
            <person name="Klopp C."/>
            <person name="Cabau C."/>
            <person name="Louis A."/>
            <person name="Berthelot C."/>
            <person name="Parey E."/>
            <person name="Roest Crollius H."/>
            <person name="Montfort J."/>
            <person name="Robinson-Rechavi M."/>
            <person name="Bouchez O."/>
            <person name="Lampietro C."/>
            <person name="Lopez Roques C."/>
            <person name="Donnadieu C."/>
            <person name="Postlethwait J."/>
            <person name="Bobe J."/>
            <person name="Dillon D."/>
            <person name="Chandos A."/>
            <person name="von Hippel F."/>
            <person name="Guiguen Y."/>
        </authorList>
    </citation>
    <scope>NUCLEOTIDE SEQUENCE</scope>
    <source>
        <strain evidence="1">YG-Jan2019</strain>
    </source>
</reference>
<dbReference type="EMBL" id="CM055735">
    <property type="protein sequence ID" value="KAJ8007607.1"/>
    <property type="molecule type" value="Genomic_DNA"/>
</dbReference>
<dbReference type="Proteomes" id="UP001157502">
    <property type="component" value="Chromosome 8"/>
</dbReference>
<accession>A0ACC2GVE3</accession>
<gene>
    <name evidence="1" type="ORF">DPEC_G00095780</name>
</gene>
<evidence type="ECO:0000313" key="2">
    <source>
        <dbReference type="Proteomes" id="UP001157502"/>
    </source>
</evidence>
<proteinExistence type="predicted"/>
<sequence>MCGGDCPGGHEPRGLAPSRRRLARDGRPMNSSRPTNFTSYELAQRLLADRGLALVGTVRKNKPELPPALLATKSRRVLSSAFAFTPTATLVSYLARRAGHPSQQEEEVSDVSVQEGPQDPHSVRPV</sequence>
<protein>
    <submittedName>
        <fullName evidence="1">Uncharacterized protein</fullName>
    </submittedName>
</protein>
<comment type="caution">
    <text evidence="1">The sequence shown here is derived from an EMBL/GenBank/DDBJ whole genome shotgun (WGS) entry which is preliminary data.</text>
</comment>
<keyword evidence="2" id="KW-1185">Reference proteome</keyword>
<evidence type="ECO:0000313" key="1">
    <source>
        <dbReference type="EMBL" id="KAJ8007607.1"/>
    </source>
</evidence>
<organism evidence="1 2">
    <name type="scientific">Dallia pectoralis</name>
    <name type="common">Alaska blackfish</name>
    <dbReference type="NCBI Taxonomy" id="75939"/>
    <lineage>
        <taxon>Eukaryota</taxon>
        <taxon>Metazoa</taxon>
        <taxon>Chordata</taxon>
        <taxon>Craniata</taxon>
        <taxon>Vertebrata</taxon>
        <taxon>Euteleostomi</taxon>
        <taxon>Actinopterygii</taxon>
        <taxon>Neopterygii</taxon>
        <taxon>Teleostei</taxon>
        <taxon>Protacanthopterygii</taxon>
        <taxon>Esociformes</taxon>
        <taxon>Umbridae</taxon>
        <taxon>Dallia</taxon>
    </lineage>
</organism>